<gene>
    <name evidence="2" type="ORF">C4K88_13870</name>
</gene>
<keyword evidence="1" id="KW-0472">Membrane</keyword>
<evidence type="ECO:0000313" key="2">
    <source>
        <dbReference type="EMBL" id="PPB48861.1"/>
    </source>
</evidence>
<dbReference type="Proteomes" id="UP000239297">
    <property type="component" value="Unassembled WGS sequence"/>
</dbReference>
<sequence length="63" mass="6970">MLLPEAVLSSSLFSVLAAFVAINTVIYASLALANILPKIYPTDWVTDRNRRTETRSIYPDAEA</sequence>
<organism evidence="2 3">
    <name type="scientific">Arthrobacter pityocampae</name>
    <dbReference type="NCBI Taxonomy" id="547334"/>
    <lineage>
        <taxon>Bacteria</taxon>
        <taxon>Bacillati</taxon>
        <taxon>Actinomycetota</taxon>
        <taxon>Actinomycetes</taxon>
        <taxon>Micrococcales</taxon>
        <taxon>Micrococcaceae</taxon>
        <taxon>Arthrobacter</taxon>
    </lineage>
</organism>
<dbReference type="EMBL" id="PRKW01000005">
    <property type="protein sequence ID" value="PPB48861.1"/>
    <property type="molecule type" value="Genomic_DNA"/>
</dbReference>
<proteinExistence type="predicted"/>
<evidence type="ECO:0000256" key="1">
    <source>
        <dbReference type="SAM" id="Phobius"/>
    </source>
</evidence>
<dbReference type="OrthoDB" id="5077119at2"/>
<accession>A0A2S5IWF0</accession>
<comment type="caution">
    <text evidence="2">The sequence shown here is derived from an EMBL/GenBank/DDBJ whole genome shotgun (WGS) entry which is preliminary data.</text>
</comment>
<protein>
    <submittedName>
        <fullName evidence="2">Uncharacterized protein</fullName>
    </submittedName>
</protein>
<dbReference type="AlphaFoldDB" id="A0A2S5IWF0"/>
<keyword evidence="1" id="KW-1133">Transmembrane helix</keyword>
<evidence type="ECO:0000313" key="3">
    <source>
        <dbReference type="Proteomes" id="UP000239297"/>
    </source>
</evidence>
<keyword evidence="3" id="KW-1185">Reference proteome</keyword>
<reference evidence="2 3" key="1">
    <citation type="journal article" date="2014" name="Int. J. Syst. Evol. Microbiol.">
        <title>Arthrobacter pityocampae sp. nov., isolated from Thaumetopoea pityocampa (Lep., Thaumetopoeidae).</title>
        <authorList>
            <person name="Ince I.A."/>
            <person name="Demirbag Z."/>
            <person name="Kati H."/>
        </authorList>
    </citation>
    <scope>NUCLEOTIDE SEQUENCE [LARGE SCALE GENOMIC DNA]</scope>
    <source>
        <strain evidence="2 3">Tp2</strain>
    </source>
</reference>
<feature type="transmembrane region" description="Helical" evidence="1">
    <location>
        <begin position="12"/>
        <end position="33"/>
    </location>
</feature>
<name>A0A2S5IWF0_9MICC</name>
<keyword evidence="1" id="KW-0812">Transmembrane</keyword>